<dbReference type="Proteomes" id="UP001202328">
    <property type="component" value="Unassembled WGS sequence"/>
</dbReference>
<protein>
    <submittedName>
        <fullName evidence="3">Uncharacterized protein</fullName>
    </submittedName>
</protein>
<dbReference type="InterPro" id="IPR027417">
    <property type="entry name" value="P-loop_NTPase"/>
</dbReference>
<dbReference type="GO" id="GO:0000287">
    <property type="term" value="F:magnesium ion binding"/>
    <property type="evidence" value="ECO:0007669"/>
    <property type="project" value="InterPro"/>
</dbReference>
<dbReference type="Gene3D" id="3.90.1150.10">
    <property type="entry name" value="Aspartate Aminotransferase, domain 1"/>
    <property type="match status" value="1"/>
</dbReference>
<dbReference type="SUPFAM" id="SSF52540">
    <property type="entry name" value="P-loop containing nucleoside triphosphate hydrolases"/>
    <property type="match status" value="2"/>
</dbReference>
<keyword evidence="4" id="KW-1185">Reference proteome</keyword>
<sequence>MSDSSLQLTTTPLLEVNLSHPIYMIWGSNTDVGKTLVSTGLATSILSSQIKFNYIKPVQTGFPLDSDSRFVYSKVSEFFVNRKPEFSLLASNHGLKASVPAWKQVSGTFVDSENEGDRGLKDLCWYEETRIEAAGIDKDDSSLGAELACKSICSWKEAISPHLAVQREGGDVKDSWLLEALQKNLVDGGGGDGRSFWTIVETAGGVASPGPSGSLQCDLYRSFRLPAILVGDGRLGGISGTISAYESLKLRGYDVAAIIIIDHGLLNEESLISYLRNKVPVLVLPSVPRDQPNNLMEWFDESQNVFKSLSEVMQSSYSERLRRLQDMPKKAQDIFWWPFTQHGLVPEENVTVIDSRCGENFAVHKAKNHDVITQQFDACASWWTQGPDATLQVELARDMGYAAARFGHVMFPENVYEPALRCA</sequence>
<dbReference type="InterPro" id="IPR004472">
    <property type="entry name" value="DTB_synth_BioD"/>
</dbReference>
<dbReference type="GO" id="GO:0005524">
    <property type="term" value="F:ATP binding"/>
    <property type="evidence" value="ECO:0007669"/>
    <property type="project" value="InterPro"/>
</dbReference>
<evidence type="ECO:0000256" key="1">
    <source>
        <dbReference type="ARBA" id="ARBA00022576"/>
    </source>
</evidence>
<dbReference type="PANTHER" id="PTHR42684">
    <property type="entry name" value="ADENOSYLMETHIONINE-8-AMINO-7-OXONONANOATE AMINOTRANSFERASE"/>
    <property type="match status" value="1"/>
</dbReference>
<accession>A0AAD4XX24</accession>
<dbReference type="Gene3D" id="3.40.50.300">
    <property type="entry name" value="P-loop containing nucleotide triphosphate hydrolases"/>
    <property type="match status" value="1"/>
</dbReference>
<reference evidence="3" key="1">
    <citation type="submission" date="2022-04" db="EMBL/GenBank/DDBJ databases">
        <title>A functionally conserved STORR gene fusion in Papaver species that diverged 16.8 million years ago.</title>
        <authorList>
            <person name="Catania T."/>
        </authorList>
    </citation>
    <scope>NUCLEOTIDE SEQUENCE</scope>
    <source>
        <strain evidence="3">S-188037</strain>
    </source>
</reference>
<evidence type="ECO:0000313" key="4">
    <source>
        <dbReference type="Proteomes" id="UP001202328"/>
    </source>
</evidence>
<dbReference type="GO" id="GO:0004141">
    <property type="term" value="F:dethiobiotin synthase activity"/>
    <property type="evidence" value="ECO:0007669"/>
    <property type="project" value="InterPro"/>
</dbReference>
<comment type="caution">
    <text evidence="3">The sequence shown here is derived from an EMBL/GenBank/DDBJ whole genome shotgun (WGS) entry which is preliminary data.</text>
</comment>
<dbReference type="EMBL" id="JAJJMB010001160">
    <property type="protein sequence ID" value="KAI3958418.1"/>
    <property type="molecule type" value="Genomic_DNA"/>
</dbReference>
<gene>
    <name evidence="3" type="ORF">MKW98_011106</name>
</gene>
<evidence type="ECO:0000313" key="3">
    <source>
        <dbReference type="EMBL" id="KAI3958418.1"/>
    </source>
</evidence>
<dbReference type="Pfam" id="PF13500">
    <property type="entry name" value="AAA_26"/>
    <property type="match status" value="2"/>
</dbReference>
<organism evidence="3 4">
    <name type="scientific">Papaver atlanticum</name>
    <dbReference type="NCBI Taxonomy" id="357466"/>
    <lineage>
        <taxon>Eukaryota</taxon>
        <taxon>Viridiplantae</taxon>
        <taxon>Streptophyta</taxon>
        <taxon>Embryophyta</taxon>
        <taxon>Tracheophyta</taxon>
        <taxon>Spermatophyta</taxon>
        <taxon>Magnoliopsida</taxon>
        <taxon>Ranunculales</taxon>
        <taxon>Papaveraceae</taxon>
        <taxon>Papaveroideae</taxon>
        <taxon>Papaver</taxon>
    </lineage>
</organism>
<dbReference type="GO" id="GO:0005739">
    <property type="term" value="C:mitochondrion"/>
    <property type="evidence" value="ECO:0007669"/>
    <property type="project" value="TreeGrafter"/>
</dbReference>
<dbReference type="HAMAP" id="MF_00336">
    <property type="entry name" value="BioD"/>
    <property type="match status" value="1"/>
</dbReference>
<dbReference type="PANTHER" id="PTHR42684:SF3">
    <property type="entry name" value="ADENOSYLMETHIONINE-8-AMINO-7-OXONONANOATE AMINOTRANSFERASE"/>
    <property type="match status" value="1"/>
</dbReference>
<proteinExistence type="inferred from homology"/>
<dbReference type="GO" id="GO:0004015">
    <property type="term" value="F:adenosylmethionine-8-amino-7-oxononanoate transaminase activity"/>
    <property type="evidence" value="ECO:0007669"/>
    <property type="project" value="TreeGrafter"/>
</dbReference>
<dbReference type="AlphaFoldDB" id="A0AAD4XX24"/>
<dbReference type="CDD" id="cd03109">
    <property type="entry name" value="DTBS"/>
    <property type="match status" value="1"/>
</dbReference>
<keyword evidence="2" id="KW-0808">Transferase</keyword>
<dbReference type="GO" id="GO:0009102">
    <property type="term" value="P:biotin biosynthetic process"/>
    <property type="evidence" value="ECO:0007669"/>
    <property type="project" value="InterPro"/>
</dbReference>
<dbReference type="InterPro" id="IPR015422">
    <property type="entry name" value="PyrdxlP-dep_Trfase_small"/>
</dbReference>
<evidence type="ECO:0000256" key="2">
    <source>
        <dbReference type="ARBA" id="ARBA00022679"/>
    </source>
</evidence>
<keyword evidence="1" id="KW-0032">Aminotransferase</keyword>
<name>A0AAD4XX24_9MAGN</name>